<dbReference type="Pfam" id="PF02390">
    <property type="entry name" value="Methyltransf_4"/>
    <property type="match status" value="1"/>
</dbReference>
<dbReference type="CDD" id="cd02440">
    <property type="entry name" value="AdoMet_MTases"/>
    <property type="match status" value="1"/>
</dbReference>
<name>X0RLK9_9ZZZZ</name>
<dbReference type="InterPro" id="IPR003358">
    <property type="entry name" value="tRNA_(Gua-N-7)_MeTrfase_Trmb"/>
</dbReference>
<organism evidence="7">
    <name type="scientific">marine sediment metagenome</name>
    <dbReference type="NCBI Taxonomy" id="412755"/>
    <lineage>
        <taxon>unclassified sequences</taxon>
        <taxon>metagenomes</taxon>
        <taxon>ecological metagenomes</taxon>
    </lineage>
</organism>
<dbReference type="SUPFAM" id="SSF53335">
    <property type="entry name" value="S-adenosyl-L-methionine-dependent methyltransferases"/>
    <property type="match status" value="1"/>
</dbReference>
<dbReference type="EC" id="2.1.1.33" evidence="2"/>
<evidence type="ECO:0000313" key="7">
    <source>
        <dbReference type="EMBL" id="GAF69678.1"/>
    </source>
</evidence>
<proteinExistence type="inferred from homology"/>
<evidence type="ECO:0000256" key="1">
    <source>
        <dbReference type="ARBA" id="ARBA00000142"/>
    </source>
</evidence>
<evidence type="ECO:0000256" key="3">
    <source>
        <dbReference type="ARBA" id="ARBA00022603"/>
    </source>
</evidence>
<dbReference type="PANTHER" id="PTHR23417">
    <property type="entry name" value="3-DEOXY-D-MANNO-OCTULOSONIC-ACID TRANSFERASE/TRNA GUANINE-N 7 - -METHYLTRANSFERASE"/>
    <property type="match status" value="1"/>
</dbReference>
<evidence type="ECO:0000256" key="5">
    <source>
        <dbReference type="ARBA" id="ARBA00022691"/>
    </source>
</evidence>
<evidence type="ECO:0000256" key="2">
    <source>
        <dbReference type="ARBA" id="ARBA00011977"/>
    </source>
</evidence>
<dbReference type="NCBIfam" id="TIGR00091">
    <property type="entry name" value="tRNA (guanosine(46)-N7)-methyltransferase TrmB"/>
    <property type="match status" value="1"/>
</dbReference>
<comment type="catalytic activity">
    <reaction evidence="1">
        <text>guanosine(46) in tRNA + S-adenosyl-L-methionine = N(7)-methylguanosine(46) in tRNA + S-adenosyl-L-homocysteine</text>
        <dbReference type="Rhea" id="RHEA:42708"/>
        <dbReference type="Rhea" id="RHEA-COMP:10188"/>
        <dbReference type="Rhea" id="RHEA-COMP:10189"/>
        <dbReference type="ChEBI" id="CHEBI:57856"/>
        <dbReference type="ChEBI" id="CHEBI:59789"/>
        <dbReference type="ChEBI" id="CHEBI:74269"/>
        <dbReference type="ChEBI" id="CHEBI:74480"/>
        <dbReference type="EC" id="2.1.1.33"/>
    </reaction>
</comment>
<keyword evidence="5" id="KW-0949">S-adenosyl-L-methionine</keyword>
<comment type="caution">
    <text evidence="7">The sequence shown here is derived from an EMBL/GenBank/DDBJ whole genome shotgun (WGS) entry which is preliminary data.</text>
</comment>
<protein>
    <recommendedName>
        <fullName evidence="2">tRNA (guanine(46)-N(7))-methyltransferase</fullName>
        <ecNumber evidence="2">2.1.1.33</ecNumber>
    </recommendedName>
</protein>
<evidence type="ECO:0000256" key="6">
    <source>
        <dbReference type="ARBA" id="ARBA00022694"/>
    </source>
</evidence>
<dbReference type="HAMAP" id="MF_01057">
    <property type="entry name" value="tRNA_methyltr_TrmB"/>
    <property type="match status" value="1"/>
</dbReference>
<evidence type="ECO:0000256" key="4">
    <source>
        <dbReference type="ARBA" id="ARBA00022679"/>
    </source>
</evidence>
<dbReference type="AlphaFoldDB" id="X0RLK9"/>
<keyword evidence="6" id="KW-0819">tRNA processing</keyword>
<dbReference type="Gene3D" id="3.40.50.150">
    <property type="entry name" value="Vaccinia Virus protein VP39"/>
    <property type="match status" value="1"/>
</dbReference>
<dbReference type="InterPro" id="IPR029063">
    <property type="entry name" value="SAM-dependent_MTases_sf"/>
</dbReference>
<reference evidence="7" key="1">
    <citation type="journal article" date="2014" name="Front. Microbiol.">
        <title>High frequency of phylogenetically diverse reductive dehalogenase-homologous genes in deep subseafloor sedimentary metagenomes.</title>
        <authorList>
            <person name="Kawai M."/>
            <person name="Futagami T."/>
            <person name="Toyoda A."/>
            <person name="Takaki Y."/>
            <person name="Nishi S."/>
            <person name="Hori S."/>
            <person name="Arai W."/>
            <person name="Tsubouchi T."/>
            <person name="Morono Y."/>
            <person name="Uchiyama I."/>
            <person name="Ito T."/>
            <person name="Fujiyama A."/>
            <person name="Inagaki F."/>
            <person name="Takami H."/>
        </authorList>
    </citation>
    <scope>NUCLEOTIDE SEQUENCE</scope>
    <source>
        <strain evidence="7">Expedition CK06-06</strain>
    </source>
</reference>
<sequence>MNINLLHAAGTLEFMGHDVRMRGQRADGPAGSATSPDTDGAAYLYPRVTSFRSRRSTLSDAQHRTWERRWPELGRQSRGERGPAGGLDTREWFGREAPVVLEIGCGTGTSTLAMAQAEPDVDVVAADVYKRGLAQLLSAIDRENICNIRLIRGDGSDVLEYMFGADSLTGVRVYFPDPWPKSRHHKRRLLQPPTIALIADRLRPGGVLHAATDHAGYAEQIAESGDAEPMLRRVDSNTPGLPLSVLRPTTKYETKAQQAGSTIAELLWEKPRL</sequence>
<dbReference type="PANTHER" id="PTHR23417:SF14">
    <property type="entry name" value="PENTACOTRIPEPTIDE-REPEAT REGION OF PRORP DOMAIN-CONTAINING PROTEIN"/>
    <property type="match status" value="1"/>
</dbReference>
<dbReference type="GO" id="GO:0008176">
    <property type="term" value="F:tRNA (guanine(46)-N7)-methyltransferase activity"/>
    <property type="evidence" value="ECO:0007669"/>
    <property type="project" value="UniProtKB-EC"/>
</dbReference>
<dbReference type="InterPro" id="IPR055361">
    <property type="entry name" value="tRNA_methyltr_TrmB_bact"/>
</dbReference>
<accession>X0RLK9</accession>
<gene>
    <name evidence="7" type="ORF">S01H1_14982</name>
</gene>
<dbReference type="GO" id="GO:0043527">
    <property type="term" value="C:tRNA methyltransferase complex"/>
    <property type="evidence" value="ECO:0007669"/>
    <property type="project" value="TreeGrafter"/>
</dbReference>
<keyword evidence="4" id="KW-0808">Transferase</keyword>
<dbReference type="EMBL" id="BARS01007815">
    <property type="protein sequence ID" value="GAF69678.1"/>
    <property type="molecule type" value="Genomic_DNA"/>
</dbReference>
<dbReference type="PROSITE" id="PS51625">
    <property type="entry name" value="SAM_MT_TRMB"/>
    <property type="match status" value="1"/>
</dbReference>
<keyword evidence="3" id="KW-0489">Methyltransferase</keyword>